<protein>
    <submittedName>
        <fullName evidence="4">Regulatory protein YycH of two-component signal transduction system YycFG</fullName>
    </submittedName>
</protein>
<evidence type="ECO:0000256" key="1">
    <source>
        <dbReference type="SAM" id="MobiDB-lite"/>
    </source>
</evidence>
<evidence type="ECO:0000313" key="4">
    <source>
        <dbReference type="EMBL" id="MBP1932307.1"/>
    </source>
</evidence>
<dbReference type="EMBL" id="JAGGKT010000006">
    <property type="protein sequence ID" value="MBP1932307.1"/>
    <property type="molecule type" value="Genomic_DNA"/>
</dbReference>
<reference evidence="4 5" key="1">
    <citation type="submission" date="2021-03" db="EMBL/GenBank/DDBJ databases">
        <title>Genomic Encyclopedia of Type Strains, Phase IV (KMG-IV): sequencing the most valuable type-strain genomes for metagenomic binning, comparative biology and taxonomic classification.</title>
        <authorList>
            <person name="Goeker M."/>
        </authorList>
    </citation>
    <scope>NUCLEOTIDE SEQUENCE [LARGE SCALE GENOMIC DNA]</scope>
    <source>
        <strain evidence="4 5">DSM 24738</strain>
    </source>
</reference>
<dbReference type="RefSeq" id="WP_209810365.1">
    <property type="nucleotide sequence ID" value="NZ_JAGGKT010000006.1"/>
</dbReference>
<feature type="region of interest" description="Disordered" evidence="1">
    <location>
        <begin position="431"/>
        <end position="455"/>
    </location>
</feature>
<sequence length="455" mass="52651">MWVDKAKTVVLNILVVISLLLSWFLINSQPKYDYLHPAEYVERQPIGEKKELNQLVKPQQMVFHLGQERFTAALPETVHYRIISREMEKWYFFNFRSVHLSPKEWEQTMRQRKALEIIYHTAVPMDIMGEIFTFRGKAEGLSAVKRILIYIDKDDEETYVVFTDQEGNQLEARTAITSRDLSQFYLSLGTALPEQTAYALGDEDQHQYLYLPKEASVMKQFQYFYQPISVSQMIQSLFVDPTLIRQVTERDGTTIYTDGSKGAQITPNQRSLHFQDPMADSVDSPSSQSHFHSVLNFLNEHGGWNGQYILESIRNMQEEESYGFRQYIGSHPIYAGRGEMLGSIEVVTKQSYISSLHRSLINVDTFFHHEDIAIISGEEAIKRFAERNITLKDVEELQLGYRAIINDNHIRFTPAWIVKLRGKEKEPIFIDAEQKEEADGLEKSQNPAHHSLPSA</sequence>
<feature type="compositionally biased region" description="Polar residues" evidence="1">
    <location>
        <begin position="443"/>
        <end position="455"/>
    </location>
</feature>
<evidence type="ECO:0000313" key="5">
    <source>
        <dbReference type="Proteomes" id="UP001519343"/>
    </source>
</evidence>
<dbReference type="Pfam" id="PF07435">
    <property type="entry name" value="YycH"/>
    <property type="match status" value="1"/>
</dbReference>
<dbReference type="InterPro" id="IPR009996">
    <property type="entry name" value="YycH"/>
</dbReference>
<keyword evidence="2" id="KW-1133">Transmembrane helix</keyword>
<comment type="caution">
    <text evidence="4">The sequence shown here is derived from an EMBL/GenBank/DDBJ whole genome shotgun (WGS) entry which is preliminary data.</text>
</comment>
<proteinExistence type="predicted"/>
<gene>
    <name evidence="4" type="ORF">J2Z37_002308</name>
</gene>
<evidence type="ECO:0000259" key="3">
    <source>
        <dbReference type="Pfam" id="PF07435"/>
    </source>
</evidence>
<name>A0ABS4GQA0_9BACL</name>
<keyword evidence="5" id="KW-1185">Reference proteome</keyword>
<dbReference type="Proteomes" id="UP001519343">
    <property type="component" value="Unassembled WGS sequence"/>
</dbReference>
<keyword evidence="2" id="KW-0812">Transmembrane</keyword>
<accession>A0ABS4GQA0</accession>
<dbReference type="Gene3D" id="3.30.310.160">
    <property type="entry name" value="YycH protein, domain 2"/>
    <property type="match status" value="1"/>
</dbReference>
<keyword evidence="2" id="KW-0472">Membrane</keyword>
<evidence type="ECO:0000256" key="2">
    <source>
        <dbReference type="SAM" id="Phobius"/>
    </source>
</evidence>
<feature type="compositionally biased region" description="Basic and acidic residues" evidence="1">
    <location>
        <begin position="431"/>
        <end position="442"/>
    </location>
</feature>
<feature type="transmembrane region" description="Helical" evidence="2">
    <location>
        <begin position="9"/>
        <end position="26"/>
    </location>
</feature>
<dbReference type="CDD" id="cd15787">
    <property type="entry name" value="YycH_N"/>
    <property type="match status" value="1"/>
</dbReference>
<organism evidence="4 5">
    <name type="scientific">Ammoniphilus resinae</name>
    <dbReference type="NCBI Taxonomy" id="861532"/>
    <lineage>
        <taxon>Bacteria</taxon>
        <taxon>Bacillati</taxon>
        <taxon>Bacillota</taxon>
        <taxon>Bacilli</taxon>
        <taxon>Bacillales</taxon>
        <taxon>Paenibacillaceae</taxon>
        <taxon>Aneurinibacillus group</taxon>
        <taxon>Ammoniphilus</taxon>
    </lineage>
</organism>
<dbReference type="InterPro" id="IPR042274">
    <property type="entry name" value="YycH/YycI_2"/>
</dbReference>
<feature type="domain" description="Regulatory protein YycH" evidence="3">
    <location>
        <begin position="5"/>
        <end position="437"/>
    </location>
</feature>